<dbReference type="CDD" id="cd02042">
    <property type="entry name" value="ParAB_family"/>
    <property type="match status" value="1"/>
</dbReference>
<organism evidence="2">
    <name type="scientific">Chlorobium phaeovibrioides</name>
    <dbReference type="NCBI Taxonomy" id="1094"/>
    <lineage>
        <taxon>Bacteria</taxon>
        <taxon>Pseudomonadati</taxon>
        <taxon>Chlorobiota</taxon>
        <taxon>Chlorobiia</taxon>
        <taxon>Chlorobiales</taxon>
        <taxon>Chlorobiaceae</taxon>
        <taxon>Chlorobium/Pelodictyon group</taxon>
        <taxon>Chlorobium</taxon>
    </lineage>
</organism>
<dbReference type="Pfam" id="PF01656">
    <property type="entry name" value="CbiA"/>
    <property type="match status" value="1"/>
</dbReference>
<gene>
    <name evidence="2" type="ORF">FP507_11020</name>
    <name evidence="3" type="ORF">GJ685_07905</name>
</gene>
<evidence type="ECO:0000313" key="3">
    <source>
        <dbReference type="EMBL" id="MWV54977.1"/>
    </source>
</evidence>
<dbReference type="Proteomes" id="UP000327458">
    <property type="component" value="Plasmid pl2"/>
</dbReference>
<accession>A0A5M8I5X8</accession>
<keyword evidence="4" id="KW-1185">Reference proteome</keyword>
<dbReference type="Gene3D" id="3.40.50.300">
    <property type="entry name" value="P-loop containing nucleotide triphosphate hydrolases"/>
    <property type="match status" value="1"/>
</dbReference>
<proteinExistence type="predicted"/>
<evidence type="ECO:0000259" key="1">
    <source>
        <dbReference type="Pfam" id="PF01656"/>
    </source>
</evidence>
<keyword evidence="2" id="KW-0614">Plasmid</keyword>
<dbReference type="InterPro" id="IPR002586">
    <property type="entry name" value="CobQ/CobB/MinD/ParA_Nub-bd_dom"/>
</dbReference>
<dbReference type="InterPro" id="IPR050678">
    <property type="entry name" value="DNA_Partitioning_ATPase"/>
</dbReference>
<evidence type="ECO:0000313" key="4">
    <source>
        <dbReference type="Proteomes" id="UP000489351"/>
    </source>
</evidence>
<dbReference type="SUPFAM" id="SSF52540">
    <property type="entry name" value="P-loop containing nucleoside triphosphate hydrolases"/>
    <property type="match status" value="1"/>
</dbReference>
<dbReference type="InterPro" id="IPR027417">
    <property type="entry name" value="P-loop_NTPase"/>
</dbReference>
<dbReference type="PIRSF" id="PIRSF009320">
    <property type="entry name" value="Nuc_binding_HP_1000"/>
    <property type="match status" value="1"/>
</dbReference>
<name>A0A5M8I5X8_CHLPH</name>
<dbReference type="RefSeq" id="WP_131358892.1">
    <property type="nucleotide sequence ID" value="NZ_CM018434.1"/>
</dbReference>
<dbReference type="EMBL" id="WUBZ01000029">
    <property type="protein sequence ID" value="MWV54977.1"/>
    <property type="molecule type" value="Genomic_DNA"/>
</dbReference>
<reference evidence="3 4" key="2">
    <citation type="submission" date="2019-11" db="EMBL/GenBank/DDBJ databases">
        <title>Green- and brown-colored morphotypes of Chlorobia in the stratified aquatic ecosystems of Kandalaksha Gulf (White Sea): A model for study of the accessory genome evolution.</title>
        <authorList>
            <person name="Grouzdev D.S."/>
        </authorList>
    </citation>
    <scope>NUCLEOTIDE SEQUENCE [LARGE SCALE GENOMIC DNA]</scope>
    <source>
        <strain evidence="3 4">ZM</strain>
    </source>
</reference>
<dbReference type="PANTHER" id="PTHR13696:SF96">
    <property type="entry name" value="COBQ_COBB_MIND_PARA NUCLEOTIDE BINDING DOMAIN-CONTAINING PROTEIN"/>
    <property type="match status" value="1"/>
</dbReference>
<protein>
    <submittedName>
        <fullName evidence="2">AAA family ATPase</fullName>
    </submittedName>
</protein>
<evidence type="ECO:0000313" key="2">
    <source>
        <dbReference type="EMBL" id="KAA6230390.1"/>
    </source>
</evidence>
<feature type="domain" description="CobQ/CobB/MinD/ParA nucleotide binding" evidence="1">
    <location>
        <begin position="3"/>
        <end position="115"/>
    </location>
</feature>
<sequence length="213" mass="23710">MIILIGSQKGGCGKSTLAVNVASLLVLEANADVLLVDADPQGSMARWVQDRQTRAELKNIPCVQISGDIRQNLKDLASRYEYLVVDVAGRDSSELRSGLAIADVLLSPLRPSQYDLDTLPHLAEVYSLARDFNQNIKAHLVLNLCPTNPVIKEAEEAKAYLQEFPEFQLAETLIYDRKAYRDSIAEGRSVLEWKDEKAAESIRLLLKEVLHHA</sequence>
<geneLocation type="plasmid" evidence="2">
    <name>pl2</name>
</geneLocation>
<reference evidence="2" key="1">
    <citation type="submission" date="2019-07" db="EMBL/GenBank/DDBJ databases">
        <title>Draft genome Sequence of Chlorobium phaeovibrioides sp. strain PhvTcv-s14, from the Phylum Chlorobi.</title>
        <authorList>
            <person name="Babenko V."/>
            <person name="Boldyreva D."/>
            <person name="Kanygina A."/>
            <person name="Selezneva O."/>
            <person name="Akopiyan T."/>
            <person name="Lunina O."/>
        </authorList>
    </citation>
    <scope>NUCLEOTIDE SEQUENCE [LARGE SCALE GENOMIC DNA]</scope>
    <source>
        <strain evidence="2">GrTcv12</strain>
        <plasmid evidence="2">pl2</plasmid>
    </source>
</reference>
<comment type="caution">
    <text evidence="2">The sequence shown here is derived from an EMBL/GenBank/DDBJ whole genome shotgun (WGS) entry which is preliminary data.</text>
</comment>
<dbReference type="Proteomes" id="UP000489351">
    <property type="component" value="Unassembled WGS sequence"/>
</dbReference>
<dbReference type="PANTHER" id="PTHR13696">
    <property type="entry name" value="P-LOOP CONTAINING NUCLEOSIDE TRIPHOSPHATE HYDROLASE"/>
    <property type="match status" value="1"/>
</dbReference>
<dbReference type="EMBL" id="VMRG01000004">
    <property type="protein sequence ID" value="KAA6230390.1"/>
    <property type="molecule type" value="Genomic_DNA"/>
</dbReference>
<dbReference type="AlphaFoldDB" id="A0A5M8I5X8"/>